<keyword evidence="10" id="KW-1185">Reference proteome</keyword>
<reference evidence="9 10" key="1">
    <citation type="submission" date="2023-09" db="EMBL/GenBank/DDBJ databases">
        <authorList>
            <person name="Rey-Velasco X."/>
        </authorList>
    </citation>
    <scope>NUCLEOTIDE SEQUENCE [LARGE SCALE GENOMIC DNA]</scope>
    <source>
        <strain evidence="9 10">W332</strain>
    </source>
</reference>
<dbReference type="InterPro" id="IPR051786">
    <property type="entry name" value="ASN_synthetase/amidase"/>
</dbReference>
<feature type="domain" description="Glutamine amidotransferase type-2" evidence="8">
    <location>
        <begin position="2"/>
        <end position="214"/>
    </location>
</feature>
<comment type="catalytic activity">
    <reaction evidence="7">
        <text>L-aspartate + L-glutamine + ATP + H2O = L-asparagine + L-glutamate + AMP + diphosphate + H(+)</text>
        <dbReference type="Rhea" id="RHEA:12228"/>
        <dbReference type="ChEBI" id="CHEBI:15377"/>
        <dbReference type="ChEBI" id="CHEBI:15378"/>
        <dbReference type="ChEBI" id="CHEBI:29985"/>
        <dbReference type="ChEBI" id="CHEBI:29991"/>
        <dbReference type="ChEBI" id="CHEBI:30616"/>
        <dbReference type="ChEBI" id="CHEBI:33019"/>
        <dbReference type="ChEBI" id="CHEBI:58048"/>
        <dbReference type="ChEBI" id="CHEBI:58359"/>
        <dbReference type="ChEBI" id="CHEBI:456215"/>
        <dbReference type="EC" id="6.3.5.4"/>
    </reaction>
</comment>
<dbReference type="EMBL" id="JAVRIA010000001">
    <property type="protein sequence ID" value="MDT0557347.1"/>
    <property type="molecule type" value="Genomic_DNA"/>
</dbReference>
<evidence type="ECO:0000256" key="3">
    <source>
        <dbReference type="ARBA" id="ARBA00012737"/>
    </source>
</evidence>
<comment type="caution">
    <text evidence="9">The sequence shown here is derived from an EMBL/GenBank/DDBJ whole genome shotgun (WGS) entry which is preliminary data.</text>
</comment>
<protein>
    <recommendedName>
        <fullName evidence="3">asparagine synthase (glutamine-hydrolyzing)</fullName>
        <ecNumber evidence="3">6.3.5.4</ecNumber>
    </recommendedName>
</protein>
<keyword evidence="5" id="KW-0067">ATP-binding</keyword>
<dbReference type="NCBIfam" id="TIGR01536">
    <property type="entry name" value="asn_synth_AEB"/>
    <property type="match status" value="1"/>
</dbReference>
<evidence type="ECO:0000256" key="4">
    <source>
        <dbReference type="ARBA" id="ARBA00022741"/>
    </source>
</evidence>
<dbReference type="SUPFAM" id="SSF52402">
    <property type="entry name" value="Adenine nucleotide alpha hydrolases-like"/>
    <property type="match status" value="1"/>
</dbReference>
<dbReference type="InterPro" id="IPR029055">
    <property type="entry name" value="Ntn_hydrolases_N"/>
</dbReference>
<dbReference type="GO" id="GO:0004066">
    <property type="term" value="F:asparagine synthase (glutamine-hydrolyzing) activity"/>
    <property type="evidence" value="ECO:0007669"/>
    <property type="project" value="UniProtKB-EC"/>
</dbReference>
<sequence length="606" mass="69207">MCGFLTEFCFKDTISTEANCFKDILALSKHRGPDASHVISESYFQLGFNRLAILDLSENGNQPKQSKSGRYHVVFNGEIYNFKALAKHYSLSSINSASDTEVLIDLLDAIGIKQTIKNLNGMFAISIVDTVTKQLYLARDFAGIKPLFYGKSKHGIVAASQFNQVFKHQWHSDQSLRLDVVKEYFAFGYMQAPNTIYKNIFQVNPGELVEINISGDIKTKTLLKFPKTTEHKSIDYSRLDKAISDAVNRQLVSDVPLATFLSGGIDSPLVSAYAKASRTNIEAFTLKVNDKGLNESELAKSYAEALEIKQHIISVEENSIIDSINAHFKAFSEPFGDYSSIPTYVISKESKKKHTVMLSGDGGDELFFGYPRMLDVINKKHWFILPRIIRKPLIRITNKLGITNTWSPYLDSFNEFIINKHTHLPSQVLDNAIPKTVFSDSLKILYTITNGKKAAILQQLRWNEFYAHLQRVLIKVDRASMINSLEVRVPLLDKNVIENAWQTTENLKSKSDLKRPLKQLLSKKVPENLVTKQKKGFAVPLHKWLQNDLKNDVLDIVNKTKFYGDDVFNAQYLRQYVKDYYNAKHNNFWGVWHIYAWQKWAKLHLN</sequence>
<keyword evidence="6" id="KW-0315">Glutamine amidotransferase</keyword>
<dbReference type="EC" id="6.3.5.4" evidence="3"/>
<proteinExistence type="inferred from homology"/>
<dbReference type="RefSeq" id="WP_311426115.1">
    <property type="nucleotide sequence ID" value="NZ_JAVRIA010000001.1"/>
</dbReference>
<evidence type="ECO:0000256" key="7">
    <source>
        <dbReference type="ARBA" id="ARBA00048741"/>
    </source>
</evidence>
<dbReference type="SUPFAM" id="SSF56235">
    <property type="entry name" value="N-terminal nucleophile aminohydrolases (Ntn hydrolases)"/>
    <property type="match status" value="1"/>
</dbReference>
<dbReference type="InterPro" id="IPR017932">
    <property type="entry name" value="GATase_2_dom"/>
</dbReference>
<evidence type="ECO:0000256" key="5">
    <source>
        <dbReference type="ARBA" id="ARBA00022840"/>
    </source>
</evidence>
<dbReference type="InterPro" id="IPR014729">
    <property type="entry name" value="Rossmann-like_a/b/a_fold"/>
</dbReference>
<evidence type="ECO:0000256" key="6">
    <source>
        <dbReference type="ARBA" id="ARBA00022962"/>
    </source>
</evidence>
<evidence type="ECO:0000256" key="2">
    <source>
        <dbReference type="ARBA" id="ARBA00005752"/>
    </source>
</evidence>
<dbReference type="CDD" id="cd00712">
    <property type="entry name" value="AsnB"/>
    <property type="match status" value="1"/>
</dbReference>
<dbReference type="PANTHER" id="PTHR43284">
    <property type="entry name" value="ASPARAGINE SYNTHETASE (GLUTAMINE-HYDROLYZING)"/>
    <property type="match status" value="1"/>
</dbReference>
<accession>A0ABU2YGP1</accession>
<comment type="pathway">
    <text evidence="1">Amino-acid biosynthesis; L-asparagine biosynthesis; L-asparagine from L-aspartate (L-Gln route): step 1/1.</text>
</comment>
<comment type="similarity">
    <text evidence="2">Belongs to the asparagine synthetase family.</text>
</comment>
<organism evidence="9 10">
    <name type="scientific">Microcosmobacter mediterraneus</name>
    <dbReference type="NCBI Taxonomy" id="3075607"/>
    <lineage>
        <taxon>Bacteria</taxon>
        <taxon>Pseudomonadati</taxon>
        <taxon>Bacteroidota</taxon>
        <taxon>Flavobacteriia</taxon>
        <taxon>Flavobacteriales</taxon>
        <taxon>Flavobacteriaceae</taxon>
        <taxon>Microcosmobacter</taxon>
    </lineage>
</organism>
<dbReference type="Proteomes" id="UP001259492">
    <property type="component" value="Unassembled WGS sequence"/>
</dbReference>
<keyword evidence="9" id="KW-0436">Ligase</keyword>
<gene>
    <name evidence="9" type="primary">asnB</name>
    <name evidence="9" type="ORF">RM697_01725</name>
</gene>
<evidence type="ECO:0000256" key="1">
    <source>
        <dbReference type="ARBA" id="ARBA00005187"/>
    </source>
</evidence>
<keyword evidence="4" id="KW-0547">Nucleotide-binding</keyword>
<dbReference type="PANTHER" id="PTHR43284:SF1">
    <property type="entry name" value="ASPARAGINE SYNTHETASE"/>
    <property type="match status" value="1"/>
</dbReference>
<dbReference type="InterPro" id="IPR001962">
    <property type="entry name" value="Asn_synthase"/>
</dbReference>
<dbReference type="Pfam" id="PF00733">
    <property type="entry name" value="Asn_synthase"/>
    <property type="match status" value="1"/>
</dbReference>
<dbReference type="Gene3D" id="3.60.20.10">
    <property type="entry name" value="Glutamine Phosphoribosylpyrophosphate, subunit 1, domain 1"/>
    <property type="match status" value="1"/>
</dbReference>
<evidence type="ECO:0000313" key="10">
    <source>
        <dbReference type="Proteomes" id="UP001259492"/>
    </source>
</evidence>
<dbReference type="InterPro" id="IPR006426">
    <property type="entry name" value="Asn_synth_AEB"/>
</dbReference>
<dbReference type="PROSITE" id="PS51278">
    <property type="entry name" value="GATASE_TYPE_2"/>
    <property type="match status" value="1"/>
</dbReference>
<evidence type="ECO:0000313" key="9">
    <source>
        <dbReference type="EMBL" id="MDT0557347.1"/>
    </source>
</evidence>
<name>A0ABU2YGP1_9FLAO</name>
<evidence type="ECO:0000259" key="8">
    <source>
        <dbReference type="PROSITE" id="PS51278"/>
    </source>
</evidence>
<dbReference type="InterPro" id="IPR033738">
    <property type="entry name" value="AsnB_N"/>
</dbReference>
<dbReference type="Pfam" id="PF13537">
    <property type="entry name" value="GATase_7"/>
    <property type="match status" value="1"/>
</dbReference>
<dbReference type="CDD" id="cd01991">
    <property type="entry name" value="Asn_synthase_B_C"/>
    <property type="match status" value="1"/>
</dbReference>
<dbReference type="PIRSF" id="PIRSF001589">
    <property type="entry name" value="Asn_synthetase_glu-h"/>
    <property type="match status" value="1"/>
</dbReference>
<dbReference type="Gene3D" id="3.40.50.620">
    <property type="entry name" value="HUPs"/>
    <property type="match status" value="1"/>
</dbReference>